<feature type="transmembrane region" description="Helical" evidence="1">
    <location>
        <begin position="286"/>
        <end position="303"/>
    </location>
</feature>
<evidence type="ECO:0000256" key="2">
    <source>
        <dbReference type="SAM" id="SignalP"/>
    </source>
</evidence>
<feature type="chain" id="PRO_5040957855" evidence="2">
    <location>
        <begin position="24"/>
        <end position="304"/>
    </location>
</feature>
<dbReference type="EMBL" id="BLIY01000001">
    <property type="protein sequence ID" value="GFE52600.1"/>
    <property type="molecule type" value="Genomic_DNA"/>
</dbReference>
<sequence>MKMNIFITFALLGFCQLQGLCAANQNGTNYHEVYISSEQLVKAVMKIATGGHANQDLLNYTNNEVRKDLTTTFRNAWDNRIQHGKKDIPEDDVKIIKSLLHEDATLDSNTRCVSSIGNFFLEQYNALKEMIDSISEDMEKDLESASVELNNLFIGLYGAEYQKLVLPKPDVVNVDAMFLDLRFGFAPFLGDLVTLLQAFGDELDPCNNPDMCKETEERVYKWVKTSTPNLPPAEPIDVPKVYDALVKLLDRRNSPINRIVTNMYYYNSGSSSTMDAMKRCKQQNSAFLSSVTVLFASILTFTIL</sequence>
<keyword evidence="3" id="KW-0378">Hydrolase</keyword>
<protein>
    <submittedName>
        <fullName evidence="3">ATP-dependent DNA helicase, putative</fullName>
    </submittedName>
</protein>
<evidence type="ECO:0000313" key="3">
    <source>
        <dbReference type="EMBL" id="GFE52600.1"/>
    </source>
</evidence>
<feature type="signal peptide" evidence="2">
    <location>
        <begin position="1"/>
        <end position="23"/>
    </location>
</feature>
<dbReference type="AlphaFoldDB" id="A0A9W5T7F4"/>
<keyword evidence="1" id="KW-0812">Transmembrane</keyword>
<keyword evidence="3" id="KW-0547">Nucleotide-binding</keyword>
<keyword evidence="1" id="KW-0472">Membrane</keyword>
<keyword evidence="4" id="KW-1185">Reference proteome</keyword>
<keyword evidence="3" id="KW-0067">ATP-binding</keyword>
<evidence type="ECO:0000313" key="4">
    <source>
        <dbReference type="Proteomes" id="UP001057455"/>
    </source>
</evidence>
<organism evidence="3 4">
    <name type="scientific">Babesia ovis</name>
    <dbReference type="NCBI Taxonomy" id="5869"/>
    <lineage>
        <taxon>Eukaryota</taxon>
        <taxon>Sar</taxon>
        <taxon>Alveolata</taxon>
        <taxon>Apicomplexa</taxon>
        <taxon>Aconoidasida</taxon>
        <taxon>Piroplasmida</taxon>
        <taxon>Babesiidae</taxon>
        <taxon>Babesia</taxon>
    </lineage>
</organism>
<keyword evidence="3" id="KW-0347">Helicase</keyword>
<comment type="caution">
    <text evidence="3">The sequence shown here is derived from an EMBL/GenBank/DDBJ whole genome shotgun (WGS) entry which is preliminary data.</text>
</comment>
<dbReference type="Proteomes" id="UP001057455">
    <property type="component" value="Unassembled WGS sequence"/>
</dbReference>
<keyword evidence="2" id="KW-0732">Signal</keyword>
<evidence type="ECO:0000256" key="1">
    <source>
        <dbReference type="SAM" id="Phobius"/>
    </source>
</evidence>
<name>A0A9W5T7F4_BABOV</name>
<reference evidence="3" key="1">
    <citation type="submission" date="2019-12" db="EMBL/GenBank/DDBJ databases">
        <title>Genome sequence of Babesia ovis.</title>
        <authorList>
            <person name="Yamagishi J."/>
            <person name="Sevinc F."/>
            <person name="Xuan X."/>
        </authorList>
    </citation>
    <scope>NUCLEOTIDE SEQUENCE</scope>
    <source>
        <strain evidence="3">Selcuk</strain>
    </source>
</reference>
<dbReference type="GO" id="GO:0004386">
    <property type="term" value="F:helicase activity"/>
    <property type="evidence" value="ECO:0007669"/>
    <property type="project" value="UniProtKB-KW"/>
</dbReference>
<accession>A0A9W5T7F4</accession>
<proteinExistence type="predicted"/>
<keyword evidence="1" id="KW-1133">Transmembrane helix</keyword>
<gene>
    <name evidence="3" type="ORF">BaOVIS_000040</name>
</gene>